<name>A0AAW2MQ07_9LAMI</name>
<organism evidence="1">
    <name type="scientific">Sesamum calycinum</name>
    <dbReference type="NCBI Taxonomy" id="2727403"/>
    <lineage>
        <taxon>Eukaryota</taxon>
        <taxon>Viridiplantae</taxon>
        <taxon>Streptophyta</taxon>
        <taxon>Embryophyta</taxon>
        <taxon>Tracheophyta</taxon>
        <taxon>Spermatophyta</taxon>
        <taxon>Magnoliopsida</taxon>
        <taxon>eudicotyledons</taxon>
        <taxon>Gunneridae</taxon>
        <taxon>Pentapetalae</taxon>
        <taxon>asterids</taxon>
        <taxon>lamiids</taxon>
        <taxon>Lamiales</taxon>
        <taxon>Pedaliaceae</taxon>
        <taxon>Sesamum</taxon>
    </lineage>
</organism>
<reference evidence="1" key="2">
    <citation type="journal article" date="2024" name="Plant">
        <title>Genomic evolution and insights into agronomic trait innovations of Sesamum species.</title>
        <authorList>
            <person name="Miao H."/>
            <person name="Wang L."/>
            <person name="Qu L."/>
            <person name="Liu H."/>
            <person name="Sun Y."/>
            <person name="Le M."/>
            <person name="Wang Q."/>
            <person name="Wei S."/>
            <person name="Zheng Y."/>
            <person name="Lin W."/>
            <person name="Duan Y."/>
            <person name="Cao H."/>
            <person name="Xiong S."/>
            <person name="Wang X."/>
            <person name="Wei L."/>
            <person name="Li C."/>
            <person name="Ma Q."/>
            <person name="Ju M."/>
            <person name="Zhao R."/>
            <person name="Li G."/>
            <person name="Mu C."/>
            <person name="Tian Q."/>
            <person name="Mei H."/>
            <person name="Zhang T."/>
            <person name="Gao T."/>
            <person name="Zhang H."/>
        </authorList>
    </citation>
    <scope>NUCLEOTIDE SEQUENCE</scope>
    <source>
        <strain evidence="1">KEN8</strain>
    </source>
</reference>
<dbReference type="EMBL" id="JACGWM010000013">
    <property type="protein sequence ID" value="KAL0333018.1"/>
    <property type="molecule type" value="Genomic_DNA"/>
</dbReference>
<proteinExistence type="predicted"/>
<reference evidence="1" key="1">
    <citation type="submission" date="2020-06" db="EMBL/GenBank/DDBJ databases">
        <authorList>
            <person name="Li T."/>
            <person name="Hu X."/>
            <person name="Zhang T."/>
            <person name="Song X."/>
            <person name="Zhang H."/>
            <person name="Dai N."/>
            <person name="Sheng W."/>
            <person name="Hou X."/>
            <person name="Wei L."/>
        </authorList>
    </citation>
    <scope>NUCLEOTIDE SEQUENCE</scope>
    <source>
        <strain evidence="1">KEN8</strain>
        <tissue evidence="1">Leaf</tissue>
    </source>
</reference>
<evidence type="ECO:0000313" key="1">
    <source>
        <dbReference type="EMBL" id="KAL0333018.1"/>
    </source>
</evidence>
<sequence length="146" mass="16497">MYDICMKGFVDGYYNWTIHGEAQVLENYDDQPAPVCLETSVAPGMRMQSGGTSSYEYDVSGLSERFFDVVQGPDQPLYSGCDQSQLATVARLVNIKAEHKMSERCYDQVSQWASDLLPRDHTLPSNYYSTKKMIRDLGLPVKKIHA</sequence>
<dbReference type="AlphaFoldDB" id="A0AAW2MQ07"/>
<comment type="caution">
    <text evidence="1">The sequence shown here is derived from an EMBL/GenBank/DDBJ whole genome shotgun (WGS) entry which is preliminary data.</text>
</comment>
<accession>A0AAW2MQ07</accession>
<gene>
    <name evidence="1" type="ORF">Scaly_2203300</name>
</gene>
<protein>
    <submittedName>
        <fullName evidence="1">Uncharacterized protein</fullName>
    </submittedName>
</protein>